<organism evidence="2 3">
    <name type="scientific">Zopfia rhizophila CBS 207.26</name>
    <dbReference type="NCBI Taxonomy" id="1314779"/>
    <lineage>
        <taxon>Eukaryota</taxon>
        <taxon>Fungi</taxon>
        <taxon>Dikarya</taxon>
        <taxon>Ascomycota</taxon>
        <taxon>Pezizomycotina</taxon>
        <taxon>Dothideomycetes</taxon>
        <taxon>Dothideomycetes incertae sedis</taxon>
        <taxon>Zopfiaceae</taxon>
        <taxon>Zopfia</taxon>
    </lineage>
</organism>
<dbReference type="OrthoDB" id="5244050at2759"/>
<feature type="compositionally biased region" description="Basic and acidic residues" evidence="1">
    <location>
        <begin position="855"/>
        <end position="864"/>
    </location>
</feature>
<feature type="compositionally biased region" description="Low complexity" evidence="1">
    <location>
        <begin position="747"/>
        <end position="768"/>
    </location>
</feature>
<dbReference type="Proteomes" id="UP000800200">
    <property type="component" value="Unassembled WGS sequence"/>
</dbReference>
<evidence type="ECO:0000313" key="3">
    <source>
        <dbReference type="Proteomes" id="UP000800200"/>
    </source>
</evidence>
<name>A0A6A6DFQ8_9PEZI</name>
<feature type="compositionally biased region" description="Acidic residues" evidence="1">
    <location>
        <begin position="332"/>
        <end position="342"/>
    </location>
</feature>
<feature type="compositionally biased region" description="Polar residues" evidence="1">
    <location>
        <begin position="815"/>
        <end position="828"/>
    </location>
</feature>
<evidence type="ECO:0000256" key="1">
    <source>
        <dbReference type="SAM" id="MobiDB-lite"/>
    </source>
</evidence>
<feature type="region of interest" description="Disordered" evidence="1">
    <location>
        <begin position="520"/>
        <end position="594"/>
    </location>
</feature>
<dbReference type="AlphaFoldDB" id="A0A6A6DFQ8"/>
<feature type="compositionally biased region" description="Basic and acidic residues" evidence="1">
    <location>
        <begin position="577"/>
        <end position="589"/>
    </location>
</feature>
<feature type="compositionally biased region" description="Low complexity" evidence="1">
    <location>
        <begin position="893"/>
        <end position="918"/>
    </location>
</feature>
<protein>
    <submittedName>
        <fullName evidence="2">Uncharacterized protein</fullName>
    </submittedName>
</protein>
<gene>
    <name evidence="2" type="ORF">K469DRAFT_754627</name>
</gene>
<dbReference type="EMBL" id="ML994676">
    <property type="protein sequence ID" value="KAF2178334.1"/>
    <property type="molecule type" value="Genomic_DNA"/>
</dbReference>
<feature type="compositionally biased region" description="Low complexity" evidence="1">
    <location>
        <begin position="651"/>
        <end position="681"/>
    </location>
</feature>
<proteinExistence type="predicted"/>
<feature type="compositionally biased region" description="Polar residues" evidence="1">
    <location>
        <begin position="26"/>
        <end position="37"/>
    </location>
</feature>
<feature type="compositionally biased region" description="Low complexity" evidence="1">
    <location>
        <begin position="66"/>
        <end position="77"/>
    </location>
</feature>
<feature type="compositionally biased region" description="Polar residues" evidence="1">
    <location>
        <begin position="163"/>
        <end position="174"/>
    </location>
</feature>
<sequence>MGRGRGPKFSFPIPGRKHNVEKALDDTSSIPSISSHPEWSLRPEDSSYPSKAERLLGTTSLPIHPSPRSQSSLPQSPGYMTVTVSEASFGSEYTDRASSIAVEDGGYIPAQRPGMVARPSSNLLGNIYHGDGRRGSNCSSISKRLHLQASNSTMRSYYDPQKSPLSVSQQTSASAVRDMALRKGRPQVAVTNEQDNHVSSMPAHYTSEETKKQNRKSKPARLDLSKFFPKPKGSAAHDRSRPLLSPNKLVNSPTAMSTASEYFPRPMTREPTPTPRASQAKLTKSAKRPEVSQAPPARSSSPVRLHKPDIYDSAKINVRRPPRGIQHWFDGLNEDSDEDDNEAPAPSRTPVPADHRGPYKPPVRKSSLGRLLTSVEAPSNRSQNPQHAGPLSRKEQYTHANQLLTHRLNSPSQYSIQSHSSLVSSKTKSSAFSRTNLQDSSVLSISSSEEEEDEAEASFPRKYAPVRDSIVDHEGEIIIGKAQAYEVRRRPSGRAPSESKLSMISTSTNAATIEVMYSPEPYSPRLSIPRPYGSRRSSHVRQPSVIREDGDEIRPQTSSNARPPSASSISARSARTSRSEPRSRTEQHKLMAVTEEEEALLEMMRRKRAAMAKHSFTEGYKTAIMQEARQKTPPEKQNAAPRTSAFLSLDSPSTAPTTTAAGSSSRRFLAGSASPLLLPPLRRGRPRKSTQEGSVGTSILRDSSSCDSNTAPSAASTRPDSPSSHTSLAYHLPPASELSPLDPTFPSPARTPTTASIASPTTTSHASPLPSPVTPGLRHGEADLHVQVASSEPSCNGDEDVAVTSTGVIEPLSGSIKTDTSRNSQASSHQRRRTASSGADVSFSPGKHFPAPPKQRVDESHEQLRPVSEAGDSATLNTPSIIEPKLPRKSSRRTSSVTGSVTGSRHGSIVSRSSRTSSPATGTFDRRISSRGGSVKRESVTPGTISTRCSVSEDVLAAWGSLGGWRDYDSGRIGFAGCEVTNS</sequence>
<feature type="region of interest" description="Disordered" evidence="1">
    <location>
        <begin position="429"/>
        <end position="461"/>
    </location>
</feature>
<feature type="region of interest" description="Disordered" evidence="1">
    <location>
        <begin position="155"/>
        <end position="367"/>
    </location>
</feature>
<feature type="region of interest" description="Disordered" evidence="1">
    <location>
        <begin position="628"/>
        <end position="778"/>
    </location>
</feature>
<feature type="compositionally biased region" description="Polar residues" evidence="1">
    <location>
        <begin position="691"/>
        <end position="727"/>
    </location>
</feature>
<feature type="compositionally biased region" description="Polar residues" evidence="1">
    <location>
        <begin position="189"/>
        <end position="199"/>
    </location>
</feature>
<keyword evidence="3" id="KW-1185">Reference proteome</keyword>
<feature type="compositionally biased region" description="Polar residues" evidence="1">
    <location>
        <begin position="248"/>
        <end position="260"/>
    </location>
</feature>
<feature type="region of interest" description="Disordered" evidence="1">
    <location>
        <begin position="1"/>
        <end position="79"/>
    </location>
</feature>
<accession>A0A6A6DFQ8</accession>
<feature type="region of interest" description="Disordered" evidence="1">
    <location>
        <begin position="810"/>
        <end position="944"/>
    </location>
</feature>
<evidence type="ECO:0000313" key="2">
    <source>
        <dbReference type="EMBL" id="KAF2178334.1"/>
    </source>
</evidence>
<feature type="compositionally biased region" description="Low complexity" evidence="1">
    <location>
        <begin position="557"/>
        <end position="576"/>
    </location>
</feature>
<reference evidence="2" key="1">
    <citation type="journal article" date="2020" name="Stud. Mycol.">
        <title>101 Dothideomycetes genomes: a test case for predicting lifestyles and emergence of pathogens.</title>
        <authorList>
            <person name="Haridas S."/>
            <person name="Albert R."/>
            <person name="Binder M."/>
            <person name="Bloem J."/>
            <person name="Labutti K."/>
            <person name="Salamov A."/>
            <person name="Andreopoulos B."/>
            <person name="Baker S."/>
            <person name="Barry K."/>
            <person name="Bills G."/>
            <person name="Bluhm B."/>
            <person name="Cannon C."/>
            <person name="Castanera R."/>
            <person name="Culley D."/>
            <person name="Daum C."/>
            <person name="Ezra D."/>
            <person name="Gonzalez J."/>
            <person name="Henrissat B."/>
            <person name="Kuo A."/>
            <person name="Liang C."/>
            <person name="Lipzen A."/>
            <person name="Lutzoni F."/>
            <person name="Magnuson J."/>
            <person name="Mondo S."/>
            <person name="Nolan M."/>
            <person name="Ohm R."/>
            <person name="Pangilinan J."/>
            <person name="Park H.-J."/>
            <person name="Ramirez L."/>
            <person name="Alfaro M."/>
            <person name="Sun H."/>
            <person name="Tritt A."/>
            <person name="Yoshinaga Y."/>
            <person name="Zwiers L.-H."/>
            <person name="Turgeon B."/>
            <person name="Goodwin S."/>
            <person name="Spatafora J."/>
            <person name="Crous P."/>
            <person name="Grigoriev I."/>
        </authorList>
    </citation>
    <scope>NUCLEOTIDE SEQUENCE</scope>
    <source>
        <strain evidence="2">CBS 207.26</strain>
    </source>
</reference>